<dbReference type="InterPro" id="IPR036412">
    <property type="entry name" value="HAD-like_sf"/>
</dbReference>
<dbReference type="SFLD" id="SFLDG01129">
    <property type="entry name" value="C1.5:_HAD__Beta-PGM__Phosphata"/>
    <property type="match status" value="1"/>
</dbReference>
<dbReference type="NCBIfam" id="TIGR01509">
    <property type="entry name" value="HAD-SF-IA-v3"/>
    <property type="match status" value="1"/>
</dbReference>
<protein>
    <recommendedName>
        <fullName evidence="3">Pyrimidine 5-nucleotidase</fullName>
    </recommendedName>
</protein>
<dbReference type="SFLD" id="SFLDS00003">
    <property type="entry name" value="Haloacid_Dehalogenase"/>
    <property type="match status" value="1"/>
</dbReference>
<proteinExistence type="predicted"/>
<dbReference type="Gene3D" id="1.10.150.450">
    <property type="match status" value="1"/>
</dbReference>
<reference evidence="1 2" key="1">
    <citation type="submission" date="2024-06" db="EMBL/GenBank/DDBJ databases">
        <title>Complete genome of Phlyctema vagabunda strain 19-DSS-EL-015.</title>
        <authorList>
            <person name="Fiorenzani C."/>
        </authorList>
    </citation>
    <scope>NUCLEOTIDE SEQUENCE [LARGE SCALE GENOMIC DNA]</scope>
    <source>
        <strain evidence="1 2">19-DSS-EL-015</strain>
    </source>
</reference>
<dbReference type="PANTHER" id="PTHR47438">
    <property type="entry name" value="PHOSPHATE METABOLISM PROTEIN 8-RELATED"/>
    <property type="match status" value="1"/>
</dbReference>
<dbReference type="Pfam" id="PF00702">
    <property type="entry name" value="Hydrolase"/>
    <property type="match status" value="1"/>
</dbReference>
<dbReference type="InterPro" id="IPR010237">
    <property type="entry name" value="Pyr-5-nucltdase"/>
</dbReference>
<dbReference type="InterPro" id="IPR023214">
    <property type="entry name" value="HAD_sf"/>
</dbReference>
<dbReference type="SFLD" id="SFLDG01132">
    <property type="entry name" value="C1.5.3:_5'-Nucleotidase_Like"/>
    <property type="match status" value="1"/>
</dbReference>
<dbReference type="PANTHER" id="PTHR47438:SF1">
    <property type="entry name" value="PHOSPHATE METABOLISM PROTEIN 8-RELATED"/>
    <property type="match status" value="1"/>
</dbReference>
<dbReference type="Gene3D" id="3.40.50.1000">
    <property type="entry name" value="HAD superfamily/HAD-like"/>
    <property type="match status" value="1"/>
</dbReference>
<evidence type="ECO:0000313" key="1">
    <source>
        <dbReference type="EMBL" id="KAL3418365.1"/>
    </source>
</evidence>
<dbReference type="InterPro" id="IPR006439">
    <property type="entry name" value="HAD-SF_hydro_IA"/>
</dbReference>
<evidence type="ECO:0000313" key="2">
    <source>
        <dbReference type="Proteomes" id="UP001629113"/>
    </source>
</evidence>
<keyword evidence="2" id="KW-1185">Reference proteome</keyword>
<gene>
    <name evidence="1" type="ORF">PVAG01_10081</name>
</gene>
<name>A0ABR4P4Y5_9HELO</name>
<organism evidence="1 2">
    <name type="scientific">Phlyctema vagabunda</name>
    <dbReference type="NCBI Taxonomy" id="108571"/>
    <lineage>
        <taxon>Eukaryota</taxon>
        <taxon>Fungi</taxon>
        <taxon>Dikarya</taxon>
        <taxon>Ascomycota</taxon>
        <taxon>Pezizomycotina</taxon>
        <taxon>Leotiomycetes</taxon>
        <taxon>Helotiales</taxon>
        <taxon>Dermateaceae</taxon>
        <taxon>Phlyctema</taxon>
    </lineage>
</organism>
<dbReference type="Proteomes" id="UP001629113">
    <property type="component" value="Unassembled WGS sequence"/>
</dbReference>
<dbReference type="EMBL" id="JBFCZG010000009">
    <property type="protein sequence ID" value="KAL3418365.1"/>
    <property type="molecule type" value="Genomic_DNA"/>
</dbReference>
<dbReference type="NCBIfam" id="TIGR01993">
    <property type="entry name" value="Pyr-5-nucltdase"/>
    <property type="match status" value="1"/>
</dbReference>
<accession>A0ABR4P4Y5</accession>
<dbReference type="InterPro" id="IPR052791">
    <property type="entry name" value="SSM1_domain"/>
</dbReference>
<comment type="caution">
    <text evidence="1">The sequence shown here is derived from an EMBL/GenBank/DDBJ whole genome shotgun (WGS) entry which is preliminary data.</text>
</comment>
<evidence type="ECO:0008006" key="3">
    <source>
        <dbReference type="Google" id="ProtNLM"/>
    </source>
</evidence>
<sequence>MADRPVFFFDIDNCLYPKSKNVHDHMTVLIDQYFMTHLELTREDANKLHMDYYRSYGLAIEGLVRHHKIDPLEYNRQVDDALPMDKILEPDLRLRKLLEDIDKSKVKLWLFTNAYVTHGERVVRLLGIDDLFEGITFCDYAAAPILCKPHEKMFDKAMKEAGVQDNKECYFIDDSSLNCKAAEQRGWTTTHIVEEGEPLPAERPCKNQVRNLDELRKLFPQFFKPT</sequence>
<dbReference type="SUPFAM" id="SSF56784">
    <property type="entry name" value="HAD-like"/>
    <property type="match status" value="1"/>
</dbReference>